<name>U9SQQ3_RHIID</name>
<evidence type="ECO:0000313" key="1">
    <source>
        <dbReference type="EMBL" id="ERZ98234.1"/>
    </source>
</evidence>
<reference evidence="1" key="1">
    <citation type="submission" date="2013-07" db="EMBL/GenBank/DDBJ databases">
        <title>The genome of an arbuscular mycorrhizal fungus provides insights into the evolution of the oldest plant symbiosis.</title>
        <authorList>
            <consortium name="DOE Joint Genome Institute"/>
            <person name="Tisserant E."/>
            <person name="Malbreil M."/>
            <person name="Kuo A."/>
            <person name="Kohler A."/>
            <person name="Symeonidi A."/>
            <person name="Balestrini R."/>
            <person name="Charron P."/>
            <person name="Duensing N."/>
            <person name="Frei-dit-Frey N."/>
            <person name="Gianinazzi-Pearson V."/>
            <person name="Gilbert B."/>
            <person name="Handa Y."/>
            <person name="Hijri M."/>
            <person name="Kaul R."/>
            <person name="Kawaguchi M."/>
            <person name="Krajinski F."/>
            <person name="Lammers P."/>
            <person name="Lapierre D."/>
            <person name="Masclaux F.G."/>
            <person name="Murat C."/>
            <person name="Morin E."/>
            <person name="Ndikumana S."/>
            <person name="Pagni M."/>
            <person name="Petitpierre D."/>
            <person name="Requena N."/>
            <person name="Rosikiewicz P."/>
            <person name="Riley R."/>
            <person name="Saito K."/>
            <person name="San Clemente H."/>
            <person name="Shapiro H."/>
            <person name="van Tuinen D."/>
            <person name="Becard G."/>
            <person name="Bonfante P."/>
            <person name="Paszkowski U."/>
            <person name="Shachar-Hill Y."/>
            <person name="Young J.P."/>
            <person name="Sanders I.R."/>
            <person name="Henrissat B."/>
            <person name="Rensing S.A."/>
            <person name="Grigoriev I.V."/>
            <person name="Corradi N."/>
            <person name="Roux C."/>
            <person name="Martin F."/>
        </authorList>
    </citation>
    <scope>NUCLEOTIDE SEQUENCE</scope>
    <source>
        <strain evidence="1">DAOM 197198</strain>
    </source>
</reference>
<accession>U9SQQ3</accession>
<organism evidence="1">
    <name type="scientific">Rhizophagus irregularis (strain DAOM 181602 / DAOM 197198 / MUCL 43194)</name>
    <name type="common">Arbuscular mycorrhizal fungus</name>
    <name type="synonym">Glomus intraradices</name>
    <dbReference type="NCBI Taxonomy" id="747089"/>
    <lineage>
        <taxon>Eukaryota</taxon>
        <taxon>Fungi</taxon>
        <taxon>Fungi incertae sedis</taxon>
        <taxon>Mucoromycota</taxon>
        <taxon>Glomeromycotina</taxon>
        <taxon>Glomeromycetes</taxon>
        <taxon>Glomerales</taxon>
        <taxon>Glomeraceae</taxon>
        <taxon>Rhizophagus</taxon>
    </lineage>
</organism>
<dbReference type="AlphaFoldDB" id="U9SQQ3"/>
<proteinExistence type="predicted"/>
<gene>
    <name evidence="1" type="ORF">GLOINDRAFT_10735</name>
</gene>
<dbReference type="EMBL" id="KI298927">
    <property type="protein sequence ID" value="ERZ98234.1"/>
    <property type="molecule type" value="Genomic_DNA"/>
</dbReference>
<protein>
    <submittedName>
        <fullName evidence="1">Uncharacterized protein</fullName>
    </submittedName>
</protein>
<sequence>MINPNVNRQILKRFDEFLNLLILMQQIMKLQRWNFRENYKFARFERMNKNNITRK</sequence>
<dbReference type="HOGENOM" id="CLU_3033577_0_0_1"/>